<evidence type="ECO:0000256" key="1">
    <source>
        <dbReference type="SAM" id="Coils"/>
    </source>
</evidence>
<gene>
    <name evidence="3" type="ORF">OFUS_LOCUS9006</name>
</gene>
<dbReference type="EMBL" id="CAIIXF020000005">
    <property type="protein sequence ID" value="CAH1782573.1"/>
    <property type="molecule type" value="Genomic_DNA"/>
</dbReference>
<sequence length="219" mass="24824">METPPSADNDLASLKRKIEELEGKEKEKKEKKVSDVVKKIRKLCMQKEVNNSELISRLDDLTELAKKTKHKDHDLFEEVSKYTSKYSDKLDISNFVITNLSSSGDKVMKSLAKCLKASEKSKPVSEAKAKSEIGENSQQGGQQIWQGGQGQNWPMQFPMFGMGLSGYQQNYFPRQRGRGRGTGRFNNSYNNYNKVCDFCGISGHLIRTCEAMKRAKPQK</sequence>
<accession>A0A8S4NNQ9</accession>
<organism evidence="3 4">
    <name type="scientific">Owenia fusiformis</name>
    <name type="common">Polychaete worm</name>
    <dbReference type="NCBI Taxonomy" id="6347"/>
    <lineage>
        <taxon>Eukaryota</taxon>
        <taxon>Metazoa</taxon>
        <taxon>Spiralia</taxon>
        <taxon>Lophotrochozoa</taxon>
        <taxon>Annelida</taxon>
        <taxon>Polychaeta</taxon>
        <taxon>Sedentaria</taxon>
        <taxon>Canalipalpata</taxon>
        <taxon>Sabellida</taxon>
        <taxon>Oweniida</taxon>
        <taxon>Oweniidae</taxon>
        <taxon>Owenia</taxon>
    </lineage>
</organism>
<reference evidence="3" key="1">
    <citation type="submission" date="2022-03" db="EMBL/GenBank/DDBJ databases">
        <authorList>
            <person name="Martin C."/>
        </authorList>
    </citation>
    <scope>NUCLEOTIDE SEQUENCE</scope>
</reference>
<evidence type="ECO:0000313" key="3">
    <source>
        <dbReference type="EMBL" id="CAH1782573.1"/>
    </source>
</evidence>
<feature type="region of interest" description="Disordered" evidence="2">
    <location>
        <begin position="125"/>
        <end position="148"/>
    </location>
</feature>
<name>A0A8S4NNQ9_OWEFU</name>
<proteinExistence type="predicted"/>
<evidence type="ECO:0000256" key="2">
    <source>
        <dbReference type="SAM" id="MobiDB-lite"/>
    </source>
</evidence>
<protein>
    <submittedName>
        <fullName evidence="3">Uncharacterized protein</fullName>
    </submittedName>
</protein>
<feature type="coiled-coil region" evidence="1">
    <location>
        <begin position="11"/>
        <end position="71"/>
    </location>
</feature>
<keyword evidence="1" id="KW-0175">Coiled coil</keyword>
<comment type="caution">
    <text evidence="3">The sequence shown here is derived from an EMBL/GenBank/DDBJ whole genome shotgun (WGS) entry which is preliminary data.</text>
</comment>
<dbReference type="Proteomes" id="UP000749559">
    <property type="component" value="Unassembled WGS sequence"/>
</dbReference>
<dbReference type="AlphaFoldDB" id="A0A8S4NNQ9"/>
<evidence type="ECO:0000313" key="4">
    <source>
        <dbReference type="Proteomes" id="UP000749559"/>
    </source>
</evidence>
<keyword evidence="4" id="KW-1185">Reference proteome</keyword>